<dbReference type="AlphaFoldDB" id="A0A6I3Y6G4"/>
<evidence type="ECO:0000256" key="1">
    <source>
        <dbReference type="ARBA" id="ARBA00004651"/>
    </source>
</evidence>
<protein>
    <submittedName>
        <fullName evidence="8">BCCT family transporter</fullName>
    </submittedName>
</protein>
<accession>A0A6I3Y6G4</accession>
<evidence type="ECO:0000313" key="8">
    <source>
        <dbReference type="EMBL" id="MUK47329.1"/>
    </source>
</evidence>
<evidence type="ECO:0000256" key="5">
    <source>
        <dbReference type="ARBA" id="ARBA00022692"/>
    </source>
</evidence>
<evidence type="ECO:0000313" key="9">
    <source>
        <dbReference type="Proteomes" id="UP000435323"/>
    </source>
</evidence>
<name>A0A6I3Y6G4_ALIFS</name>
<dbReference type="NCBIfam" id="TIGR00842">
    <property type="entry name" value="bcct"/>
    <property type="match status" value="1"/>
</dbReference>
<evidence type="ECO:0000256" key="2">
    <source>
        <dbReference type="ARBA" id="ARBA00005658"/>
    </source>
</evidence>
<keyword evidence="3" id="KW-0813">Transport</keyword>
<proteinExistence type="inferred from homology"/>
<evidence type="ECO:0000256" key="6">
    <source>
        <dbReference type="ARBA" id="ARBA00022989"/>
    </source>
</evidence>
<dbReference type="Proteomes" id="UP000435323">
    <property type="component" value="Unassembled WGS sequence"/>
</dbReference>
<comment type="similarity">
    <text evidence="2">Belongs to the BCCT transporter (TC 2.A.15) family.</text>
</comment>
<dbReference type="Pfam" id="PF02028">
    <property type="entry name" value="BCCT"/>
    <property type="match status" value="1"/>
</dbReference>
<keyword evidence="6" id="KW-1133">Transmembrane helix</keyword>
<dbReference type="GO" id="GO:0022857">
    <property type="term" value="F:transmembrane transporter activity"/>
    <property type="evidence" value="ECO:0007669"/>
    <property type="project" value="InterPro"/>
</dbReference>
<dbReference type="RefSeq" id="WP_005421490.1">
    <property type="nucleotide sequence ID" value="NZ_LTZD01000002.1"/>
</dbReference>
<organism evidence="8 9">
    <name type="scientific">Aliivibrio fischeri</name>
    <name type="common">Vibrio fischeri</name>
    <dbReference type="NCBI Taxonomy" id="668"/>
    <lineage>
        <taxon>Bacteria</taxon>
        <taxon>Pseudomonadati</taxon>
        <taxon>Pseudomonadota</taxon>
        <taxon>Gammaproteobacteria</taxon>
        <taxon>Vibrionales</taxon>
        <taxon>Vibrionaceae</taxon>
        <taxon>Aliivibrio</taxon>
    </lineage>
</organism>
<evidence type="ECO:0000256" key="7">
    <source>
        <dbReference type="ARBA" id="ARBA00023136"/>
    </source>
</evidence>
<keyword evidence="5" id="KW-0812">Transmembrane</keyword>
<dbReference type="PANTHER" id="PTHR30047">
    <property type="entry name" value="HIGH-AFFINITY CHOLINE TRANSPORT PROTEIN-RELATED"/>
    <property type="match status" value="1"/>
</dbReference>
<evidence type="ECO:0000256" key="4">
    <source>
        <dbReference type="ARBA" id="ARBA00022475"/>
    </source>
</evidence>
<gene>
    <name evidence="8" type="ORF">GNP77_18380</name>
</gene>
<dbReference type="PANTHER" id="PTHR30047:SF7">
    <property type="entry name" value="HIGH-AFFINITY CHOLINE TRANSPORT PROTEIN"/>
    <property type="match status" value="1"/>
</dbReference>
<evidence type="ECO:0000256" key="3">
    <source>
        <dbReference type="ARBA" id="ARBA00022448"/>
    </source>
</evidence>
<dbReference type="PROSITE" id="PS01303">
    <property type="entry name" value="BCCT"/>
    <property type="match status" value="1"/>
</dbReference>
<comment type="subcellular location">
    <subcellularLocation>
        <location evidence="1">Cell membrane</location>
        <topology evidence="1">Multi-pass membrane protein</topology>
    </subcellularLocation>
</comment>
<sequence length="526" mass="56907">MSRNKDKYSIDNTDYTVGQDNVQKWGFDVHNPVFGISAGLIALFLVAVAVTDPESAKTVLDGFKWKIINAFDGLFMWSANIFVIFCLALIVSPFGKIRLGGDKAKPDYSMVSWIAMLFAAGMGIGLMFWGVAEPVAYFTGWFETPLGVEANTPEAAKLALGATMFHWGLHPWAIYGVVALSLAFFAYNKGLPLSMRSIFYPILGDRTWGWPGHVVDILAVLATLFGLATSLGLGAQQAASGFHHVFGMDGGLGLQVAIIFVVTLLAVVSVMRGIDGGVKVISNINMLIAIVLLAFVALVTFAISMGTIPTTIMGYVENIIPLSNPHGRVDEAWMHGWTVFYWSWWISWSPFVGMFIARVSRGRTVREFITAVLIVPTLFTVLWMSIFGGVAIDQVVNNIGTLGSKGLTDVSLAMFEMFDALPMGNILSMIAVVLVLVFFITSSDSGSLVIDSITAGGKVDAPMPQRVFWAFMEGAIAVALLWVGGTEAIQALQAGAISTALPFTLILLAMCVSLLMGMRTEKYNRS</sequence>
<comment type="caution">
    <text evidence="8">The sequence shown here is derived from an EMBL/GenBank/DDBJ whole genome shotgun (WGS) entry which is preliminary data.</text>
</comment>
<dbReference type="InterPro" id="IPR018093">
    <property type="entry name" value="BCCT_CS"/>
</dbReference>
<reference evidence="8 9" key="1">
    <citation type="submission" date="2019-11" db="EMBL/GenBank/DDBJ databases">
        <title>Using colonization assays and comparative genomics to discover symbiosis behaviors and factors in Vibrio fischeri.</title>
        <authorList>
            <person name="Bongrand C."/>
            <person name="Moriano-Gutierrez S."/>
            <person name="Arevalo P."/>
            <person name="Mcfall-Ngai M."/>
            <person name="Visick K."/>
            <person name="Polz M.F."/>
            <person name="Ruby E.G."/>
        </authorList>
    </citation>
    <scope>NUCLEOTIDE SEQUENCE [LARGE SCALE GENOMIC DNA]</scope>
    <source>
        <strain evidence="9">emors.3.2</strain>
    </source>
</reference>
<dbReference type="GO" id="GO:0005886">
    <property type="term" value="C:plasma membrane"/>
    <property type="evidence" value="ECO:0007669"/>
    <property type="project" value="UniProtKB-SubCell"/>
</dbReference>
<dbReference type="EMBL" id="WOBO01000022">
    <property type="protein sequence ID" value="MUK47329.1"/>
    <property type="molecule type" value="Genomic_DNA"/>
</dbReference>
<dbReference type="InterPro" id="IPR000060">
    <property type="entry name" value="BCCT_transptr"/>
</dbReference>
<keyword evidence="7" id="KW-0472">Membrane</keyword>
<keyword evidence="4" id="KW-1003">Cell membrane</keyword>